<accession>V8NMU9</accession>
<dbReference type="InterPro" id="IPR024831">
    <property type="entry name" value="Uroplakin-3"/>
</dbReference>
<dbReference type="GO" id="GO:0005886">
    <property type="term" value="C:plasma membrane"/>
    <property type="evidence" value="ECO:0007669"/>
    <property type="project" value="TreeGrafter"/>
</dbReference>
<dbReference type="AlphaFoldDB" id="V8NMU9"/>
<keyword evidence="1" id="KW-0812">Transmembrane</keyword>
<proteinExistence type="predicted"/>
<reference evidence="2 3" key="1">
    <citation type="journal article" date="2013" name="Proc. Natl. Acad. Sci. U.S.A.">
        <title>The king cobra genome reveals dynamic gene evolution and adaptation in the snake venom system.</title>
        <authorList>
            <person name="Vonk F.J."/>
            <person name="Casewell N.R."/>
            <person name="Henkel C.V."/>
            <person name="Heimberg A.M."/>
            <person name="Jansen H.J."/>
            <person name="McCleary R.J."/>
            <person name="Kerkkamp H.M."/>
            <person name="Vos R.A."/>
            <person name="Guerreiro I."/>
            <person name="Calvete J.J."/>
            <person name="Wuster W."/>
            <person name="Woods A.E."/>
            <person name="Logan J.M."/>
            <person name="Harrison R.A."/>
            <person name="Castoe T.A."/>
            <person name="de Koning A.P."/>
            <person name="Pollock D.D."/>
            <person name="Yandell M."/>
            <person name="Calderon D."/>
            <person name="Renjifo C."/>
            <person name="Currier R.B."/>
            <person name="Salgado D."/>
            <person name="Pla D."/>
            <person name="Sanz L."/>
            <person name="Hyder A.S."/>
            <person name="Ribeiro J.M."/>
            <person name="Arntzen J.W."/>
            <person name="van den Thillart G.E."/>
            <person name="Boetzer M."/>
            <person name="Pirovano W."/>
            <person name="Dirks R.P."/>
            <person name="Spaink H.P."/>
            <person name="Duboule D."/>
            <person name="McGlinn E."/>
            <person name="Kini R.M."/>
            <person name="Richardson M.K."/>
        </authorList>
    </citation>
    <scope>NUCLEOTIDE SEQUENCE</scope>
    <source>
        <tissue evidence="2">Blood</tissue>
    </source>
</reference>
<keyword evidence="3" id="KW-1185">Reference proteome</keyword>
<dbReference type="Proteomes" id="UP000018936">
    <property type="component" value="Unassembled WGS sequence"/>
</dbReference>
<keyword evidence="1" id="KW-0472">Membrane</keyword>
<evidence type="ECO:0000256" key="1">
    <source>
        <dbReference type="SAM" id="Phobius"/>
    </source>
</evidence>
<keyword evidence="1" id="KW-1133">Transmembrane helix</keyword>
<dbReference type="OrthoDB" id="9947134at2759"/>
<dbReference type="PANTHER" id="PTHR15446:SF17">
    <property type="entry name" value="UROPLAKIN-3A"/>
    <property type="match status" value="1"/>
</dbReference>
<feature type="non-terminal residue" evidence="2">
    <location>
        <position position="1"/>
    </location>
</feature>
<protein>
    <recommendedName>
        <fullName evidence="4">Uroplakin-2</fullName>
    </recommendedName>
</protein>
<feature type="transmembrane region" description="Helical" evidence="1">
    <location>
        <begin position="64"/>
        <end position="83"/>
    </location>
</feature>
<evidence type="ECO:0000313" key="3">
    <source>
        <dbReference type="Proteomes" id="UP000018936"/>
    </source>
</evidence>
<comment type="caution">
    <text evidence="2">The sequence shown here is derived from an EMBL/GenBank/DDBJ whole genome shotgun (WGS) entry which is preliminary data.</text>
</comment>
<dbReference type="EMBL" id="AZIM01002765">
    <property type="protein sequence ID" value="ETE63400.1"/>
    <property type="molecule type" value="Genomic_DNA"/>
</dbReference>
<dbReference type="GO" id="GO:0015840">
    <property type="term" value="P:urea transport"/>
    <property type="evidence" value="ECO:0007669"/>
    <property type="project" value="TreeGrafter"/>
</dbReference>
<evidence type="ECO:0000313" key="2">
    <source>
        <dbReference type="EMBL" id="ETE63400.1"/>
    </source>
</evidence>
<dbReference type="PANTHER" id="PTHR15446">
    <property type="entry name" value="UROPLAKIN III"/>
    <property type="match status" value="1"/>
</dbReference>
<sequence>RCRDGQAQPLVRVGRKYESNYLTHTSWPHGQVGFCEIKVRQDLPGEREWYKCKLNSTMSSAMRLYGVNLGLLLFFAGTLRSGWAIPLENLEKIPLDFSTNNSMLLTTFMGTNFIINIPKCVSSSKFKSTTIRVAVAQLPDASTLPGVTDTEQIENIRRTPQAQVYFADEFKSLSCRVTRELLVLDLDDSQYEVNYFFLDDKSVIRAHTDWSTAIQTRNVTNYESADIMFEGRAGGMIVITILVSVGGAVLLIALIVAAVLSNKK</sequence>
<name>V8NMU9_OPHHA</name>
<dbReference type="GO" id="GO:0006833">
    <property type="term" value="P:water transport"/>
    <property type="evidence" value="ECO:0007669"/>
    <property type="project" value="TreeGrafter"/>
</dbReference>
<feature type="transmembrane region" description="Helical" evidence="1">
    <location>
        <begin position="237"/>
        <end position="260"/>
    </location>
</feature>
<evidence type="ECO:0008006" key="4">
    <source>
        <dbReference type="Google" id="ProtNLM"/>
    </source>
</evidence>
<organism evidence="2 3">
    <name type="scientific">Ophiophagus hannah</name>
    <name type="common">King cobra</name>
    <name type="synonym">Naja hannah</name>
    <dbReference type="NCBI Taxonomy" id="8665"/>
    <lineage>
        <taxon>Eukaryota</taxon>
        <taxon>Metazoa</taxon>
        <taxon>Chordata</taxon>
        <taxon>Craniata</taxon>
        <taxon>Vertebrata</taxon>
        <taxon>Euteleostomi</taxon>
        <taxon>Lepidosauria</taxon>
        <taxon>Squamata</taxon>
        <taxon>Bifurcata</taxon>
        <taxon>Unidentata</taxon>
        <taxon>Episquamata</taxon>
        <taxon>Toxicofera</taxon>
        <taxon>Serpentes</taxon>
        <taxon>Colubroidea</taxon>
        <taxon>Elapidae</taxon>
        <taxon>Elapinae</taxon>
        <taxon>Ophiophagus</taxon>
    </lineage>
</organism>
<gene>
    <name evidence="2" type="ORF">L345_10840</name>
</gene>